<dbReference type="SMART" id="SM00922">
    <property type="entry name" value="MR_MLE"/>
    <property type="match status" value="1"/>
</dbReference>
<dbReference type="EMBL" id="JAINVV010000004">
    <property type="protein sequence ID" value="MBY8822134.1"/>
    <property type="molecule type" value="Genomic_DNA"/>
</dbReference>
<dbReference type="PANTHER" id="PTHR48073:SF2">
    <property type="entry name" value="O-SUCCINYLBENZOATE SYNTHASE"/>
    <property type="match status" value="1"/>
</dbReference>
<evidence type="ECO:0000256" key="3">
    <source>
        <dbReference type="ARBA" id="ARBA00022842"/>
    </source>
</evidence>
<name>A0ABS7PQ27_9SPHN</name>
<dbReference type="NCBIfam" id="NF042940">
    <property type="entry name" value="racemase_DgcA"/>
    <property type="match status" value="1"/>
</dbReference>
<dbReference type="RefSeq" id="WP_222989238.1">
    <property type="nucleotide sequence ID" value="NZ_JAINVV010000004.1"/>
</dbReference>
<evidence type="ECO:0000256" key="1">
    <source>
        <dbReference type="ARBA" id="ARBA00008031"/>
    </source>
</evidence>
<accession>A0ABS7PQ27</accession>
<dbReference type="Gene3D" id="3.30.390.10">
    <property type="entry name" value="Enolase-like, N-terminal domain"/>
    <property type="match status" value="1"/>
</dbReference>
<dbReference type="CDD" id="cd03319">
    <property type="entry name" value="L-Ala-DL-Glu_epimerase"/>
    <property type="match status" value="1"/>
</dbReference>
<evidence type="ECO:0000256" key="2">
    <source>
        <dbReference type="ARBA" id="ARBA00022723"/>
    </source>
</evidence>
<comment type="caution">
    <text evidence="7">The sequence shown here is derived from an EMBL/GenBank/DDBJ whole genome shotgun (WGS) entry which is preliminary data.</text>
</comment>
<dbReference type="EC" id="5.1.1.-" evidence="5"/>
<dbReference type="Pfam" id="PF02746">
    <property type="entry name" value="MR_MLE_N"/>
    <property type="match status" value="1"/>
</dbReference>
<dbReference type="InterPro" id="IPR029017">
    <property type="entry name" value="Enolase-like_N"/>
</dbReference>
<dbReference type="SFLD" id="SFLDG00180">
    <property type="entry name" value="muconate_cycloisomerase"/>
    <property type="match status" value="1"/>
</dbReference>
<dbReference type="Gene3D" id="3.20.20.120">
    <property type="entry name" value="Enolase-like C-terminal domain"/>
    <property type="match status" value="1"/>
</dbReference>
<keyword evidence="8" id="KW-1185">Reference proteome</keyword>
<evidence type="ECO:0000259" key="6">
    <source>
        <dbReference type="SMART" id="SM00922"/>
    </source>
</evidence>
<keyword evidence="3 5" id="KW-0460">Magnesium</keyword>
<dbReference type="InterPro" id="IPR036849">
    <property type="entry name" value="Enolase-like_C_sf"/>
</dbReference>
<dbReference type="Pfam" id="PF13378">
    <property type="entry name" value="MR_MLE_C"/>
    <property type="match status" value="1"/>
</dbReference>
<dbReference type="PROSITE" id="PS00909">
    <property type="entry name" value="MR_MLE_2"/>
    <property type="match status" value="1"/>
</dbReference>
<evidence type="ECO:0000313" key="8">
    <source>
        <dbReference type="Proteomes" id="UP000706039"/>
    </source>
</evidence>
<proteinExistence type="inferred from homology"/>
<dbReference type="SFLD" id="SFLDS00001">
    <property type="entry name" value="Enolase"/>
    <property type="match status" value="1"/>
</dbReference>
<dbReference type="SUPFAM" id="SSF51604">
    <property type="entry name" value="Enolase C-terminal domain-like"/>
    <property type="match status" value="1"/>
</dbReference>
<dbReference type="InterPro" id="IPR034603">
    <property type="entry name" value="Dipeptide_epimerase"/>
</dbReference>
<comment type="similarity">
    <text evidence="1 5">Belongs to the mandelate racemase/muconate lactonizing enzyme family.</text>
</comment>
<organism evidence="7 8">
    <name type="scientific">Sphingomonas colocasiae</name>
    <dbReference type="NCBI Taxonomy" id="1848973"/>
    <lineage>
        <taxon>Bacteria</taxon>
        <taxon>Pseudomonadati</taxon>
        <taxon>Pseudomonadota</taxon>
        <taxon>Alphaproteobacteria</taxon>
        <taxon>Sphingomonadales</taxon>
        <taxon>Sphingomonadaceae</taxon>
        <taxon>Sphingomonas</taxon>
    </lineage>
</organism>
<dbReference type="InterPro" id="IPR029065">
    <property type="entry name" value="Enolase_C-like"/>
</dbReference>
<keyword evidence="4 5" id="KW-0413">Isomerase</keyword>
<dbReference type="SFLD" id="SFLDF00010">
    <property type="entry name" value="dipeptide_epimerase"/>
    <property type="match status" value="1"/>
</dbReference>
<evidence type="ECO:0000256" key="5">
    <source>
        <dbReference type="RuleBase" id="RU366006"/>
    </source>
</evidence>
<dbReference type="InterPro" id="IPR013341">
    <property type="entry name" value="Mandelate_racemase_N_dom"/>
</dbReference>
<gene>
    <name evidence="7" type="ORF">K7G82_07525</name>
</gene>
<keyword evidence="2 5" id="KW-0479">Metal-binding</keyword>
<reference evidence="7 8" key="1">
    <citation type="submission" date="2021-08" db="EMBL/GenBank/DDBJ databases">
        <authorList>
            <person name="Tuo L."/>
        </authorList>
    </citation>
    <scope>NUCLEOTIDE SEQUENCE [LARGE SCALE GENOMIC DNA]</scope>
    <source>
        <strain evidence="7 8">JCM 31229</strain>
    </source>
</reference>
<evidence type="ECO:0000256" key="4">
    <source>
        <dbReference type="ARBA" id="ARBA00023235"/>
    </source>
</evidence>
<sequence length="334" mass="35206">MLRGLNAEIERWQLNKPFRISRGARTAIDVVSITLEQDGVIGRGECSPNARYGETAESALAQIQAVGDALRAGATRAEVGALLPAGAARNAVDCALWDLDAALGVPDAVALLSAPLPAIHTAFTVSLDTAEKMGEAAKELRGIELVKIKSNSEDTEACLRAVRASLPGSRLVVDANEGWSIELLEQLQPALVELDIKMVEQPLPADQDGDLLGFKSLVPICADESCHVAADVERLADRYDMVNIKLDKTGGLTEALRLLAAARARDMGVMVGCMMSTSLSIAPALRVAAHADFVDVDAPLWLQSDLPGGISLAEGGRVVVPAPGFWGDRSVVAS</sequence>
<feature type="domain" description="Mandelate racemase/muconate lactonizing enzyme C-terminal" evidence="6">
    <location>
        <begin position="130"/>
        <end position="221"/>
    </location>
</feature>
<dbReference type="Proteomes" id="UP000706039">
    <property type="component" value="Unassembled WGS sequence"/>
</dbReference>
<dbReference type="InterPro" id="IPR013342">
    <property type="entry name" value="Mandelate_racemase_C"/>
</dbReference>
<evidence type="ECO:0000313" key="7">
    <source>
        <dbReference type="EMBL" id="MBY8822134.1"/>
    </source>
</evidence>
<protein>
    <recommendedName>
        <fullName evidence="5">Dipeptide epimerase</fullName>
        <ecNumber evidence="5">5.1.1.-</ecNumber>
    </recommendedName>
</protein>
<dbReference type="SUPFAM" id="SSF54826">
    <property type="entry name" value="Enolase N-terminal domain-like"/>
    <property type="match status" value="1"/>
</dbReference>
<dbReference type="PANTHER" id="PTHR48073">
    <property type="entry name" value="O-SUCCINYLBENZOATE SYNTHASE-RELATED"/>
    <property type="match status" value="1"/>
</dbReference>
<comment type="cofactor">
    <cofactor evidence="5">
        <name>Mg(2+)</name>
        <dbReference type="ChEBI" id="CHEBI:18420"/>
    </cofactor>
    <text evidence="5">Binds 1 Mg(2+) ion per subunit.</text>
</comment>
<dbReference type="InterPro" id="IPR018110">
    <property type="entry name" value="Mandel_Rmase/mucon_lact_enz_CS"/>
</dbReference>